<evidence type="ECO:0000256" key="4">
    <source>
        <dbReference type="PROSITE-ProRule" id="PRU00433"/>
    </source>
</evidence>
<sequence length="466" mass="52004">MRKLLVFLGLALLLACNTYRPLTDIVSVSDAPWKSQVIPPSPQPQGGDPVAGLDYLIHGDYIGSGVPIEIMRKQAPKMPQDSLYARNALNEGMPYFMTAFLAPNGAETVNGNCFTCHAGRVDGQLVLGLGDSWSDYQSSMVIMGQGMRIGMGVKYKRDDPEVAAFEDFGLYFKAMAPKIKTTQPGSNPAFRLAEACMMHRDPEDLTYTEEPQYAMWDYNIATDTPPLWNVKKKNSLYYNGIGRGSMPKLLLQASVLGVPDSSHSRKSVVAFEDVYAWLQTLEPPAYPAAIDELLAREGETLFTDKCAGCHGTYGEEETYPNKVIHLDVVKTDRLYADYIRQSGIVDWYNESWFATSEPKSYFQPTDGYVAPPLDGIWASAPYLHNGSVPNLYELLDSGSRPARWTRSGDTKAYDHERVGWQYDPEPKNKKWTFDTSVPGYGNGGHTFGDKLAEEERWAVVEYLKTL</sequence>
<dbReference type="PANTHER" id="PTHR30600">
    <property type="entry name" value="CYTOCHROME C PEROXIDASE-RELATED"/>
    <property type="match status" value="1"/>
</dbReference>
<protein>
    <recommendedName>
        <fullName evidence="6">Cytochrome c domain-containing protein</fullName>
    </recommendedName>
</protein>
<name>A0ABM9B2G4_9BACT</name>
<dbReference type="PROSITE" id="PS51257">
    <property type="entry name" value="PROKAR_LIPOPROTEIN"/>
    <property type="match status" value="1"/>
</dbReference>
<organism evidence="7 8">
    <name type="scientific">Neolewinella maritima</name>
    <dbReference type="NCBI Taxonomy" id="1383882"/>
    <lineage>
        <taxon>Bacteria</taxon>
        <taxon>Pseudomonadati</taxon>
        <taxon>Bacteroidota</taxon>
        <taxon>Saprospiria</taxon>
        <taxon>Saprospirales</taxon>
        <taxon>Lewinellaceae</taxon>
        <taxon>Neolewinella</taxon>
    </lineage>
</organism>
<dbReference type="Proteomes" id="UP000837803">
    <property type="component" value="Unassembled WGS sequence"/>
</dbReference>
<evidence type="ECO:0000256" key="5">
    <source>
        <dbReference type="SAM" id="SignalP"/>
    </source>
</evidence>
<keyword evidence="2 4" id="KW-0479">Metal-binding</keyword>
<keyword evidence="3 4" id="KW-0408">Iron</keyword>
<feature type="domain" description="Cytochrome c" evidence="6">
    <location>
        <begin position="293"/>
        <end position="466"/>
    </location>
</feature>
<dbReference type="PANTHER" id="PTHR30600:SF9">
    <property type="entry name" value="BLR7738 PROTEIN"/>
    <property type="match status" value="1"/>
</dbReference>
<evidence type="ECO:0000259" key="6">
    <source>
        <dbReference type="PROSITE" id="PS51007"/>
    </source>
</evidence>
<comment type="caution">
    <text evidence="7">The sequence shown here is derived from an EMBL/GenBank/DDBJ whole genome shotgun (WGS) entry which is preliminary data.</text>
</comment>
<reference evidence="7" key="1">
    <citation type="submission" date="2021-12" db="EMBL/GenBank/DDBJ databases">
        <authorList>
            <person name="Rodrigo-Torres L."/>
            <person name="Arahal R. D."/>
            <person name="Lucena T."/>
        </authorList>
    </citation>
    <scope>NUCLEOTIDE SEQUENCE</scope>
    <source>
        <strain evidence="7">CECT 8419</strain>
    </source>
</reference>
<dbReference type="EMBL" id="CAKLPZ010000002">
    <property type="protein sequence ID" value="CAH1001303.1"/>
    <property type="molecule type" value="Genomic_DNA"/>
</dbReference>
<accession>A0ABM9B2G4</accession>
<feature type="chain" id="PRO_5046689510" description="Cytochrome c domain-containing protein" evidence="5">
    <location>
        <begin position="21"/>
        <end position="466"/>
    </location>
</feature>
<keyword evidence="1 4" id="KW-0349">Heme</keyword>
<dbReference type="PROSITE" id="PS51007">
    <property type="entry name" value="CYTC"/>
    <property type="match status" value="1"/>
</dbReference>
<gene>
    <name evidence="7" type="ORF">LEM8419_02204</name>
</gene>
<evidence type="ECO:0000256" key="1">
    <source>
        <dbReference type="ARBA" id="ARBA00022617"/>
    </source>
</evidence>
<evidence type="ECO:0000313" key="7">
    <source>
        <dbReference type="EMBL" id="CAH1001303.1"/>
    </source>
</evidence>
<feature type="signal peptide" evidence="5">
    <location>
        <begin position="1"/>
        <end position="20"/>
    </location>
</feature>
<dbReference type="InterPro" id="IPR051395">
    <property type="entry name" value="Cytochrome_c_Peroxidase/MauG"/>
</dbReference>
<dbReference type="InterPro" id="IPR009056">
    <property type="entry name" value="Cyt_c-like_dom"/>
</dbReference>
<evidence type="ECO:0000256" key="2">
    <source>
        <dbReference type="ARBA" id="ARBA00022723"/>
    </source>
</evidence>
<keyword evidence="5" id="KW-0732">Signal</keyword>
<dbReference type="Gene3D" id="1.10.760.10">
    <property type="entry name" value="Cytochrome c-like domain"/>
    <property type="match status" value="1"/>
</dbReference>
<keyword evidence="8" id="KW-1185">Reference proteome</keyword>
<evidence type="ECO:0000313" key="8">
    <source>
        <dbReference type="Proteomes" id="UP000837803"/>
    </source>
</evidence>
<dbReference type="InterPro" id="IPR036909">
    <property type="entry name" value="Cyt_c-like_dom_sf"/>
</dbReference>
<dbReference type="SUPFAM" id="SSF46626">
    <property type="entry name" value="Cytochrome c"/>
    <property type="match status" value="1"/>
</dbReference>
<dbReference type="Pfam" id="PF21419">
    <property type="entry name" value="RoxA-like_Cyt-c"/>
    <property type="match status" value="1"/>
</dbReference>
<proteinExistence type="predicted"/>
<evidence type="ECO:0000256" key="3">
    <source>
        <dbReference type="ARBA" id="ARBA00023004"/>
    </source>
</evidence>
<dbReference type="RefSeq" id="WP_238751149.1">
    <property type="nucleotide sequence ID" value="NZ_CAKLPZ010000002.1"/>
</dbReference>